<dbReference type="Proteomes" id="UP001177023">
    <property type="component" value="Unassembled WGS sequence"/>
</dbReference>
<dbReference type="CDD" id="cd03481">
    <property type="entry name" value="TopoIIA_Trans_ScTopoIIA"/>
    <property type="match status" value="1"/>
</dbReference>
<feature type="active site" description="O-(5'-phospho-DNA)-tyrosine intermediate" evidence="12">
    <location>
        <position position="736"/>
    </location>
</feature>
<comment type="catalytic activity">
    <reaction evidence="1 12 13">
        <text>ATP-dependent breakage, passage and rejoining of double-stranded DNA.</text>
        <dbReference type="EC" id="5.6.2.2"/>
    </reaction>
</comment>
<evidence type="ECO:0000256" key="3">
    <source>
        <dbReference type="ARBA" id="ARBA00001946"/>
    </source>
</evidence>
<sequence length="1093" mass="123858">MYVGGKEITEKSSWVLEGDRMVQKLIRYSPALLKVFDEILINAADNKQRAPEMDTIRVTIDRKSGTISVWNNGTGIPIREHPKEHVPIPTLIFGYPMVSSHLDDSKTRIVGGRNGYGAKACNILSSSFKVRTGSRADQKLFEQTWTDNMANREEFKLSKYDGEDFTEVIFTPDYAWFGVPGLEADMIALLHKRVLDLAATLNGVNVYYNGLRVEVNRFEEYARLFVAPDSSLHGQRPNNYWHVIVGSSTKGKALQQISFVNNVHTSKGGRHLDYVLNQIVDAVQQRLAELGHPKIRPSEIKPHFIVFINCLIENPSFQAQTKEELTTTPKHFGSSFELDVKKLQQWAEEAGILEEILSNTEANKRPKRKLATAEVEKLIDANWAGKKRRDECTLIITEGDSAKAFAMAGLEAKGRDRFGILPIRGKLLNVQDAAEARVFANKEILALCAALNLDKNRTYETQADLDSLRYGKLMLLADQDDDGAHVKGLVINFIGHFWPALLRAGFISSFVTALIKARRGDEVMNFFSQSEFRGWFDRQPDAHKWKIKYYKGLGTSTSQEALEYFRNLEQHVVPFRWSAGDDEQLQMAFDPGKSAARRGWYERRNTELAEQGDDVKVLRSSDGITYSEFVDQELFRYTLLSIRRHIPSVMDGLKPSQRKVLHTCLSQSRDAESKVSQLASAVALAQSYHHAEASLEGTIVRLAQDFVGANNVPLLLPIGQFGTRFAGGEDAASSRYIYTKLSPVTRLLFPAQDEPSLEFVVEEGQRAEPKWLCPVVPTVLLNGCEGLATGWSSSVPPYNPSDVIGNVRRLIQGKPTHKMIPHFRGFTGGIVAEEEQNSYKVQGVIRVLKIHGPERTRICITELPARVWTEDYRREVIVALQKEGVIKDLSEQHTENKVHFEFDLIHPPLLPANLRIAGMGARFLADPQLRMARTLRTSNMVLHDPASLIKHYQSTDDIFADHFAVRHRLYEERKAREMTGIEAKLTVARNQHRFMADVIEGRLQPNDDEIVSRLVERGYDSDPRRVGKKPEYDYLIDVPIRRLRRGEMSKLEADIRHLETRLQSTQCRTVIQMWSSDLDIVEQELRTSASPKR</sequence>
<dbReference type="Gene3D" id="3.30.1490.30">
    <property type="match status" value="1"/>
</dbReference>
<dbReference type="AlphaFoldDB" id="A0AA36CQU3"/>
<evidence type="ECO:0000256" key="4">
    <source>
        <dbReference type="ARBA" id="ARBA00011080"/>
    </source>
</evidence>
<dbReference type="PROSITE" id="PS52040">
    <property type="entry name" value="TOPO_IIA"/>
    <property type="match status" value="1"/>
</dbReference>
<evidence type="ECO:0000256" key="13">
    <source>
        <dbReference type="RuleBase" id="RU362094"/>
    </source>
</evidence>
<evidence type="ECO:0000313" key="17">
    <source>
        <dbReference type="Proteomes" id="UP001177023"/>
    </source>
</evidence>
<evidence type="ECO:0000259" key="14">
    <source>
        <dbReference type="PROSITE" id="PS50880"/>
    </source>
</evidence>
<keyword evidence="9 12" id="KW-0799">Topoisomerase</keyword>
<evidence type="ECO:0000256" key="1">
    <source>
        <dbReference type="ARBA" id="ARBA00000185"/>
    </source>
</evidence>
<dbReference type="InterPro" id="IPR018522">
    <property type="entry name" value="TopoIIA_CS"/>
</dbReference>
<evidence type="ECO:0000256" key="6">
    <source>
        <dbReference type="ARBA" id="ARBA00022741"/>
    </source>
</evidence>
<dbReference type="PROSITE" id="PS50880">
    <property type="entry name" value="TOPRIM"/>
    <property type="match status" value="1"/>
</dbReference>
<dbReference type="InterPro" id="IPR013506">
    <property type="entry name" value="Topo_IIA_bsu_dom2"/>
</dbReference>
<dbReference type="Pfam" id="PF00521">
    <property type="entry name" value="DNA_topoisoIV"/>
    <property type="match status" value="1"/>
</dbReference>
<dbReference type="PRINTS" id="PR01158">
    <property type="entry name" value="TOPISMRASEII"/>
</dbReference>
<dbReference type="SUPFAM" id="SSF56719">
    <property type="entry name" value="Type II DNA topoisomerase"/>
    <property type="match status" value="1"/>
</dbReference>
<dbReference type="SUPFAM" id="SSF54211">
    <property type="entry name" value="Ribosomal protein S5 domain 2-like"/>
    <property type="match status" value="1"/>
</dbReference>
<dbReference type="SMART" id="SM00434">
    <property type="entry name" value="TOP4c"/>
    <property type="match status" value="1"/>
</dbReference>
<keyword evidence="5" id="KW-0479">Metal-binding</keyword>
<keyword evidence="7 13" id="KW-0067">ATP-binding</keyword>
<evidence type="ECO:0000256" key="7">
    <source>
        <dbReference type="ARBA" id="ARBA00022840"/>
    </source>
</evidence>
<dbReference type="EMBL" id="CATQJA010002614">
    <property type="protein sequence ID" value="CAJ0573125.1"/>
    <property type="molecule type" value="Genomic_DNA"/>
</dbReference>
<comment type="caution">
    <text evidence="16">The sequence shown here is derived from an EMBL/GenBank/DDBJ whole genome shotgun (WGS) entry which is preliminary data.</text>
</comment>
<gene>
    <name evidence="16" type="ORF">MSPICULIGERA_LOCUS11494</name>
</gene>
<dbReference type="InterPro" id="IPR013757">
    <property type="entry name" value="Topo_IIA_A_a_sf"/>
</dbReference>
<dbReference type="GO" id="GO:0000819">
    <property type="term" value="P:sister chromatid segregation"/>
    <property type="evidence" value="ECO:0007669"/>
    <property type="project" value="TreeGrafter"/>
</dbReference>
<comment type="cofactor">
    <cofactor evidence="2">
        <name>Ca(2+)</name>
        <dbReference type="ChEBI" id="CHEBI:29108"/>
    </cofactor>
</comment>
<dbReference type="InterPro" id="IPR013760">
    <property type="entry name" value="Topo_IIA-like_dom_sf"/>
</dbReference>
<comment type="subunit">
    <text evidence="13">Homodimer.</text>
</comment>
<accession>A0AA36CQU3</accession>
<dbReference type="GO" id="GO:0005524">
    <property type="term" value="F:ATP binding"/>
    <property type="evidence" value="ECO:0007669"/>
    <property type="project" value="UniProtKB-UniRule"/>
</dbReference>
<evidence type="ECO:0000256" key="11">
    <source>
        <dbReference type="ARBA" id="ARBA00023235"/>
    </source>
</evidence>
<dbReference type="Gene3D" id="3.40.50.670">
    <property type="match status" value="1"/>
</dbReference>
<keyword evidence="10 12" id="KW-0238">DNA-binding</keyword>
<dbReference type="GO" id="GO:0003918">
    <property type="term" value="F:DNA topoisomerase type II (double strand cut, ATP-hydrolyzing) activity"/>
    <property type="evidence" value="ECO:0007669"/>
    <property type="project" value="UniProtKB-UniRule"/>
</dbReference>
<proteinExistence type="inferred from homology"/>
<evidence type="ECO:0000256" key="9">
    <source>
        <dbReference type="ARBA" id="ARBA00023029"/>
    </source>
</evidence>
<keyword evidence="8" id="KW-0460">Magnesium</keyword>
<protein>
    <recommendedName>
        <fullName evidence="13">DNA topoisomerase 2</fullName>
        <ecNumber evidence="13">5.6.2.2</ecNumber>
    </recommendedName>
</protein>
<dbReference type="Pfam" id="PF02518">
    <property type="entry name" value="HATPase_c"/>
    <property type="match status" value="1"/>
</dbReference>
<comment type="similarity">
    <text evidence="4 13">Belongs to the type II topoisomerase family.</text>
</comment>
<evidence type="ECO:0000256" key="2">
    <source>
        <dbReference type="ARBA" id="ARBA00001913"/>
    </source>
</evidence>
<dbReference type="InterPro" id="IPR003594">
    <property type="entry name" value="HATPase_dom"/>
</dbReference>
<organism evidence="16 17">
    <name type="scientific">Mesorhabditis spiculigera</name>
    <dbReference type="NCBI Taxonomy" id="96644"/>
    <lineage>
        <taxon>Eukaryota</taxon>
        <taxon>Metazoa</taxon>
        <taxon>Ecdysozoa</taxon>
        <taxon>Nematoda</taxon>
        <taxon>Chromadorea</taxon>
        <taxon>Rhabditida</taxon>
        <taxon>Rhabditina</taxon>
        <taxon>Rhabditomorpha</taxon>
        <taxon>Rhabditoidea</taxon>
        <taxon>Rhabditidae</taxon>
        <taxon>Mesorhabditinae</taxon>
        <taxon>Mesorhabditis</taxon>
    </lineage>
</organism>
<dbReference type="PRINTS" id="PR00418">
    <property type="entry name" value="TPI2FAMILY"/>
</dbReference>
<evidence type="ECO:0000256" key="8">
    <source>
        <dbReference type="ARBA" id="ARBA00022842"/>
    </source>
</evidence>
<keyword evidence="17" id="KW-1185">Reference proteome</keyword>
<feature type="domain" description="Toprim" evidence="14">
    <location>
        <begin position="392"/>
        <end position="509"/>
    </location>
</feature>
<dbReference type="InterPro" id="IPR013758">
    <property type="entry name" value="Topo_IIA_A/C_ab"/>
</dbReference>
<dbReference type="Gene3D" id="3.30.565.10">
    <property type="entry name" value="Histidine kinase-like ATPase, C-terminal domain"/>
    <property type="match status" value="1"/>
</dbReference>
<comment type="cofactor">
    <cofactor evidence="3">
        <name>Mg(2+)</name>
        <dbReference type="ChEBI" id="CHEBI:18420"/>
    </cofactor>
</comment>
<dbReference type="Pfam" id="PF16898">
    <property type="entry name" value="TOPRIM_C"/>
    <property type="match status" value="1"/>
</dbReference>
<dbReference type="PROSITE" id="PS00177">
    <property type="entry name" value="TOPOISOMERASE_II"/>
    <property type="match status" value="1"/>
</dbReference>
<dbReference type="Gene3D" id="3.90.199.10">
    <property type="entry name" value="Topoisomerase II, domain 5"/>
    <property type="match status" value="1"/>
</dbReference>
<feature type="domain" description="Topo IIA-type catalytic" evidence="15">
    <location>
        <begin position="646"/>
        <end position="1078"/>
    </location>
</feature>
<dbReference type="InterPro" id="IPR020568">
    <property type="entry name" value="Ribosomal_Su5_D2-typ_SF"/>
</dbReference>
<dbReference type="InterPro" id="IPR001154">
    <property type="entry name" value="TopoII_euk"/>
</dbReference>
<evidence type="ECO:0000256" key="12">
    <source>
        <dbReference type="PROSITE-ProRule" id="PRU01384"/>
    </source>
</evidence>
<dbReference type="InterPro" id="IPR014721">
    <property type="entry name" value="Ribsml_uS5_D2-typ_fold_subgr"/>
</dbReference>
<name>A0AA36CQU3_9BILA</name>
<dbReference type="GO" id="GO:0000712">
    <property type="term" value="P:resolution of meiotic recombination intermediates"/>
    <property type="evidence" value="ECO:0007669"/>
    <property type="project" value="TreeGrafter"/>
</dbReference>
<dbReference type="GO" id="GO:0046872">
    <property type="term" value="F:metal ion binding"/>
    <property type="evidence" value="ECO:0007669"/>
    <property type="project" value="UniProtKB-KW"/>
</dbReference>
<dbReference type="InterPro" id="IPR013759">
    <property type="entry name" value="Topo_IIA_B_C"/>
</dbReference>
<keyword evidence="6 13" id="KW-0547">Nucleotide-binding</keyword>
<dbReference type="GO" id="GO:0006265">
    <property type="term" value="P:DNA topological change"/>
    <property type="evidence" value="ECO:0007669"/>
    <property type="project" value="UniProtKB-UniRule"/>
</dbReference>
<keyword evidence="11 12" id="KW-0413">Isomerase</keyword>
<dbReference type="PANTHER" id="PTHR10169">
    <property type="entry name" value="DNA TOPOISOMERASE/GYRASE"/>
    <property type="match status" value="1"/>
</dbReference>
<dbReference type="Gene3D" id="1.10.268.10">
    <property type="entry name" value="Topoisomerase, domain 3"/>
    <property type="match status" value="1"/>
</dbReference>
<dbReference type="SMART" id="SM00433">
    <property type="entry name" value="TOP2c"/>
    <property type="match status" value="1"/>
</dbReference>
<evidence type="ECO:0000256" key="5">
    <source>
        <dbReference type="ARBA" id="ARBA00022723"/>
    </source>
</evidence>
<evidence type="ECO:0000256" key="10">
    <source>
        <dbReference type="ARBA" id="ARBA00023125"/>
    </source>
</evidence>
<dbReference type="GO" id="GO:0003677">
    <property type="term" value="F:DNA binding"/>
    <property type="evidence" value="ECO:0007669"/>
    <property type="project" value="UniProtKB-UniRule"/>
</dbReference>
<dbReference type="GO" id="GO:0005634">
    <property type="term" value="C:nucleus"/>
    <property type="evidence" value="ECO:0007669"/>
    <property type="project" value="TreeGrafter"/>
</dbReference>
<dbReference type="SUPFAM" id="SSF55874">
    <property type="entry name" value="ATPase domain of HSP90 chaperone/DNA topoisomerase II/histidine kinase"/>
    <property type="match status" value="1"/>
</dbReference>
<dbReference type="InterPro" id="IPR001241">
    <property type="entry name" value="Topo_IIA"/>
</dbReference>
<reference evidence="16" key="1">
    <citation type="submission" date="2023-06" db="EMBL/GenBank/DDBJ databases">
        <authorList>
            <person name="Delattre M."/>
        </authorList>
    </citation>
    <scope>NUCLEOTIDE SEQUENCE</scope>
    <source>
        <strain evidence="16">AF72</strain>
    </source>
</reference>
<dbReference type="InterPro" id="IPR036890">
    <property type="entry name" value="HATPase_C_sf"/>
</dbReference>
<dbReference type="InterPro" id="IPR031660">
    <property type="entry name" value="TOPRIM_C"/>
</dbReference>
<dbReference type="InterPro" id="IPR006171">
    <property type="entry name" value="TOPRIM_dom"/>
</dbReference>
<dbReference type="Gene3D" id="3.30.1360.40">
    <property type="match status" value="1"/>
</dbReference>
<dbReference type="FunFam" id="3.40.50.670:FF:000001">
    <property type="entry name" value="DNA topoisomerase 2"/>
    <property type="match status" value="1"/>
</dbReference>
<dbReference type="EC" id="5.6.2.2" evidence="13"/>
<dbReference type="Pfam" id="PF01751">
    <property type="entry name" value="Toprim"/>
    <property type="match status" value="1"/>
</dbReference>
<dbReference type="InterPro" id="IPR050634">
    <property type="entry name" value="DNA_Topoisomerase_II"/>
</dbReference>
<dbReference type="InterPro" id="IPR002205">
    <property type="entry name" value="Topo_IIA_dom_A"/>
</dbReference>
<dbReference type="PANTHER" id="PTHR10169:SF38">
    <property type="entry name" value="DNA TOPOISOMERASE 2"/>
    <property type="match status" value="1"/>
</dbReference>
<dbReference type="Pfam" id="PF00204">
    <property type="entry name" value="DNA_gyraseB"/>
    <property type="match status" value="1"/>
</dbReference>
<evidence type="ECO:0000313" key="16">
    <source>
        <dbReference type="EMBL" id="CAJ0573125.1"/>
    </source>
</evidence>
<feature type="non-terminal residue" evidence="16">
    <location>
        <position position="1"/>
    </location>
</feature>
<comment type="function">
    <text evidence="13">Control of topological states of DNA by transient breakage and subsequent rejoining of DNA strands. Topoisomerase II makes double-strand breaks.</text>
</comment>
<dbReference type="Gene3D" id="3.30.230.10">
    <property type="match status" value="1"/>
</dbReference>
<dbReference type="FunFam" id="3.90.199.10:FF:000002">
    <property type="entry name" value="DNA topoisomerase 2"/>
    <property type="match status" value="1"/>
</dbReference>
<evidence type="ECO:0000259" key="15">
    <source>
        <dbReference type="PROSITE" id="PS52040"/>
    </source>
</evidence>